<feature type="region of interest" description="Disordered" evidence="2">
    <location>
        <begin position="307"/>
        <end position="327"/>
    </location>
</feature>
<evidence type="ECO:0000259" key="4">
    <source>
        <dbReference type="PROSITE" id="PS50076"/>
    </source>
</evidence>
<gene>
    <name evidence="5" type="primary">dnaJ_1</name>
    <name evidence="5" type="ORF">BABL1_gene_573</name>
</gene>
<keyword evidence="3" id="KW-0732">Signal</keyword>
<feature type="domain" description="J" evidence="4">
    <location>
        <begin position="26"/>
        <end position="91"/>
    </location>
</feature>
<dbReference type="KEGG" id="dpb:BABL1_gene_573"/>
<reference evidence="5 6" key="1">
    <citation type="journal article" date="2015" name="Biol. Direct">
        <title>Babela massiliensis, a representative of a widespread bacterial phylum with unusual adaptations to parasitism in amoebae.</title>
        <authorList>
            <person name="Pagnier I."/>
            <person name="Yutin N."/>
            <person name="Croce O."/>
            <person name="Makarova K.S."/>
            <person name="Wolf Y.I."/>
            <person name="Benamar S."/>
            <person name="Raoult D."/>
            <person name="Koonin E.V."/>
            <person name="La Scola B."/>
        </authorList>
    </citation>
    <scope>NUCLEOTIDE SEQUENCE [LARGE SCALE GENOMIC DNA]</scope>
    <source>
        <strain evidence="6">BABL1</strain>
    </source>
</reference>
<accession>V6DFX2</accession>
<dbReference type="Proteomes" id="UP000018769">
    <property type="component" value="Chromosome I"/>
</dbReference>
<protein>
    <submittedName>
        <fullName evidence="5">DnaJ-class molecular chaperone with C-terminal Zn finger domain</fullName>
    </submittedName>
</protein>
<dbReference type="AlphaFoldDB" id="V6DFX2"/>
<dbReference type="InterPro" id="IPR051948">
    <property type="entry name" value="Hsp70_co-chaperone_J-domain"/>
</dbReference>
<evidence type="ECO:0000313" key="6">
    <source>
        <dbReference type="Proteomes" id="UP000018769"/>
    </source>
</evidence>
<keyword evidence="1" id="KW-0143">Chaperone</keyword>
<proteinExistence type="predicted"/>
<dbReference type="Pfam" id="PF00226">
    <property type="entry name" value="DnaJ"/>
    <property type="match status" value="1"/>
</dbReference>
<dbReference type="PANTHER" id="PTHR44360">
    <property type="entry name" value="DNAJ HOMOLOG SUBFAMILY B MEMBER 9"/>
    <property type="match status" value="1"/>
</dbReference>
<dbReference type="SMART" id="SM00271">
    <property type="entry name" value="DnaJ"/>
    <property type="match status" value="1"/>
</dbReference>
<dbReference type="HOGENOM" id="CLU_849116_0_0_7"/>
<dbReference type="Gene3D" id="1.10.287.110">
    <property type="entry name" value="DnaJ domain"/>
    <property type="match status" value="1"/>
</dbReference>
<dbReference type="CDD" id="cd06257">
    <property type="entry name" value="DnaJ"/>
    <property type="match status" value="1"/>
</dbReference>
<dbReference type="PROSITE" id="PS50076">
    <property type="entry name" value="DNAJ_2"/>
    <property type="match status" value="1"/>
</dbReference>
<dbReference type="InterPro" id="IPR001623">
    <property type="entry name" value="DnaJ_domain"/>
</dbReference>
<dbReference type="GO" id="GO:0051087">
    <property type="term" value="F:protein-folding chaperone binding"/>
    <property type="evidence" value="ECO:0007669"/>
    <property type="project" value="TreeGrafter"/>
</dbReference>
<dbReference type="PRINTS" id="PR00625">
    <property type="entry name" value="JDOMAIN"/>
</dbReference>
<dbReference type="PATRIC" id="fig|673862.3.peg.331"/>
<feature type="chain" id="PRO_5004744510" evidence="3">
    <location>
        <begin position="23"/>
        <end position="327"/>
    </location>
</feature>
<dbReference type="InterPro" id="IPR036869">
    <property type="entry name" value="J_dom_sf"/>
</dbReference>
<dbReference type="GO" id="GO:0036503">
    <property type="term" value="P:ERAD pathway"/>
    <property type="evidence" value="ECO:0007669"/>
    <property type="project" value="TreeGrafter"/>
</dbReference>
<keyword evidence="6" id="KW-1185">Reference proteome</keyword>
<dbReference type="GO" id="GO:0051787">
    <property type="term" value="F:misfolded protein binding"/>
    <property type="evidence" value="ECO:0007669"/>
    <property type="project" value="TreeGrafter"/>
</dbReference>
<sequence>MKKKILIILSSIFMFLNLELQAAPFSYYQVLGVSQTATDREIINAFRKLSLKYHPDKNAGNKEVEEKYKEITVAYTVLSNPETRKEYDEFLNKPKELPNEPTVPTKEDEELTSAHIKEALKELLSMGQIALTIPSKLNIIKESTSKLGELSTCLQNPQSSACYENLCKKNRTICAGVAIGEFAKILEPSVHVILGQVKNKEVEKNGKMTKVLEYNRGLISSVLYILPNFIQKFLKALPSNIKNESNMKQAITYIDTLMGTVNTTVVPKMANITEYLQMTNEMLNALSFALAPEEVLKTTPSVEIPPLEIEAPEGEQDEFSFEDIDEE</sequence>
<dbReference type="PANTHER" id="PTHR44360:SF1">
    <property type="entry name" value="DNAJ HOMOLOG SUBFAMILY B MEMBER 9"/>
    <property type="match status" value="1"/>
</dbReference>
<evidence type="ECO:0000313" key="5">
    <source>
        <dbReference type="EMBL" id="CDK30444.1"/>
    </source>
</evidence>
<feature type="signal peptide" evidence="3">
    <location>
        <begin position="1"/>
        <end position="22"/>
    </location>
</feature>
<dbReference type="SUPFAM" id="SSF46565">
    <property type="entry name" value="Chaperone J-domain"/>
    <property type="match status" value="1"/>
</dbReference>
<organism evidence="5 6">
    <name type="scientific">Candidatus Babela massiliensis</name>
    <dbReference type="NCBI Taxonomy" id="673862"/>
    <lineage>
        <taxon>Bacteria</taxon>
        <taxon>Candidatus Babelota</taxon>
        <taxon>Candidatus Babeliae</taxon>
        <taxon>Candidatus Babeliales</taxon>
        <taxon>Candidatus Babeliaceae</taxon>
        <taxon>Candidatus Babela</taxon>
    </lineage>
</organism>
<dbReference type="EMBL" id="HG793133">
    <property type="protein sequence ID" value="CDK30444.1"/>
    <property type="molecule type" value="Genomic_DNA"/>
</dbReference>
<name>V6DFX2_9BACT</name>
<dbReference type="STRING" id="673862.BABL1_gene_573"/>
<evidence type="ECO:0000256" key="1">
    <source>
        <dbReference type="ARBA" id="ARBA00023186"/>
    </source>
</evidence>
<evidence type="ECO:0000256" key="2">
    <source>
        <dbReference type="SAM" id="MobiDB-lite"/>
    </source>
</evidence>
<feature type="compositionally biased region" description="Acidic residues" evidence="2">
    <location>
        <begin position="310"/>
        <end position="327"/>
    </location>
</feature>
<evidence type="ECO:0000256" key="3">
    <source>
        <dbReference type="SAM" id="SignalP"/>
    </source>
</evidence>
<dbReference type="eggNOG" id="COG0484">
    <property type="taxonomic scope" value="Bacteria"/>
</dbReference>